<name>A0A5B7EP06_PORTR</name>
<sequence>MALGSALGNLALTSSAQRGPPQVPLNGPGESQPLTRAAGCPPGDTEGKYAIHWGGKECLQGSHICMRHTSFRSWIIRHFEGL</sequence>
<dbReference type="Proteomes" id="UP000324222">
    <property type="component" value="Unassembled WGS sequence"/>
</dbReference>
<evidence type="ECO:0000256" key="1">
    <source>
        <dbReference type="SAM" id="MobiDB-lite"/>
    </source>
</evidence>
<evidence type="ECO:0000313" key="2">
    <source>
        <dbReference type="EMBL" id="MPC36410.1"/>
    </source>
</evidence>
<organism evidence="2 3">
    <name type="scientific">Portunus trituberculatus</name>
    <name type="common">Swimming crab</name>
    <name type="synonym">Neptunus trituberculatus</name>
    <dbReference type="NCBI Taxonomy" id="210409"/>
    <lineage>
        <taxon>Eukaryota</taxon>
        <taxon>Metazoa</taxon>
        <taxon>Ecdysozoa</taxon>
        <taxon>Arthropoda</taxon>
        <taxon>Crustacea</taxon>
        <taxon>Multicrustacea</taxon>
        <taxon>Malacostraca</taxon>
        <taxon>Eumalacostraca</taxon>
        <taxon>Eucarida</taxon>
        <taxon>Decapoda</taxon>
        <taxon>Pleocyemata</taxon>
        <taxon>Brachyura</taxon>
        <taxon>Eubrachyura</taxon>
        <taxon>Portunoidea</taxon>
        <taxon>Portunidae</taxon>
        <taxon>Portuninae</taxon>
        <taxon>Portunus</taxon>
    </lineage>
</organism>
<accession>A0A5B7EP06</accession>
<dbReference type="AlphaFoldDB" id="A0A5B7EP06"/>
<keyword evidence="3" id="KW-1185">Reference proteome</keyword>
<protein>
    <submittedName>
        <fullName evidence="2">Uncharacterized protein</fullName>
    </submittedName>
</protein>
<feature type="region of interest" description="Disordered" evidence="1">
    <location>
        <begin position="13"/>
        <end position="42"/>
    </location>
</feature>
<evidence type="ECO:0000313" key="3">
    <source>
        <dbReference type="Proteomes" id="UP000324222"/>
    </source>
</evidence>
<reference evidence="2 3" key="1">
    <citation type="submission" date="2019-05" db="EMBL/GenBank/DDBJ databases">
        <title>Another draft genome of Portunus trituberculatus and its Hox gene families provides insights of decapod evolution.</title>
        <authorList>
            <person name="Jeong J.-H."/>
            <person name="Song I."/>
            <person name="Kim S."/>
            <person name="Choi T."/>
            <person name="Kim D."/>
            <person name="Ryu S."/>
            <person name="Kim W."/>
        </authorList>
    </citation>
    <scope>NUCLEOTIDE SEQUENCE [LARGE SCALE GENOMIC DNA]</scope>
    <source>
        <tissue evidence="2">Muscle</tissue>
    </source>
</reference>
<dbReference type="EMBL" id="VSRR010003510">
    <property type="protein sequence ID" value="MPC36410.1"/>
    <property type="molecule type" value="Genomic_DNA"/>
</dbReference>
<comment type="caution">
    <text evidence="2">The sequence shown here is derived from an EMBL/GenBank/DDBJ whole genome shotgun (WGS) entry which is preliminary data.</text>
</comment>
<proteinExistence type="predicted"/>
<gene>
    <name evidence="2" type="ORF">E2C01_029867</name>
</gene>